<dbReference type="EMBL" id="BKAU01000001">
    <property type="protein sequence ID" value="GEP95826.1"/>
    <property type="molecule type" value="Genomic_DNA"/>
</dbReference>
<accession>A0A512RJE9</accession>
<proteinExistence type="predicted"/>
<sequence length="293" mass="34128">MKQDFIAIQEALFEQLALHETQTPNLLERTKRGAQIVGKVLAQLKAHVLENDFESKEEEITFYKIIFPNIHSQNVYYSRLFRIEADSPRKVPAEYKRFLEQENERINLFFEEHGALFIYHRSKASDMDEVYFLRNSLYNNNYPDDLDGMLDTRFCNPNSIRLGELMGLERVKEYLEKAMEKADAALEESRRALKPQLVWTARKADLAELGYAIYASKALNHGRAELKQIFAWLEASFSISLGNPYSIFRDLRVRKGERARFSEVMKSALEKLMEEMDEDTSRAFNGGKAPRHP</sequence>
<gene>
    <name evidence="1" type="ORF">CCY01nite_20860</name>
</gene>
<dbReference type="Pfam" id="PF09357">
    <property type="entry name" value="RteC"/>
    <property type="match status" value="1"/>
</dbReference>
<dbReference type="AlphaFoldDB" id="A0A512RJE9"/>
<reference evidence="1 2" key="1">
    <citation type="submission" date="2019-07" db="EMBL/GenBank/DDBJ databases">
        <title>Whole genome shotgun sequence of Chitinophaga cymbidii NBRC 109752.</title>
        <authorList>
            <person name="Hosoyama A."/>
            <person name="Uohara A."/>
            <person name="Ohji S."/>
            <person name="Ichikawa N."/>
        </authorList>
    </citation>
    <scope>NUCLEOTIDE SEQUENCE [LARGE SCALE GENOMIC DNA]</scope>
    <source>
        <strain evidence="1 2">NBRC 109752</strain>
    </source>
</reference>
<comment type="caution">
    <text evidence="1">The sequence shown here is derived from an EMBL/GenBank/DDBJ whole genome shotgun (WGS) entry which is preliminary data.</text>
</comment>
<keyword evidence="2" id="KW-1185">Reference proteome</keyword>
<dbReference type="RefSeq" id="WP_146860452.1">
    <property type="nucleotide sequence ID" value="NZ_BKAU01000001.1"/>
</dbReference>
<evidence type="ECO:0000313" key="1">
    <source>
        <dbReference type="EMBL" id="GEP95826.1"/>
    </source>
</evidence>
<evidence type="ECO:0000313" key="2">
    <source>
        <dbReference type="Proteomes" id="UP000321436"/>
    </source>
</evidence>
<dbReference type="Proteomes" id="UP000321436">
    <property type="component" value="Unassembled WGS sequence"/>
</dbReference>
<protein>
    <recommendedName>
        <fullName evidence="3">RteC protein</fullName>
    </recommendedName>
</protein>
<dbReference type="InterPro" id="IPR018534">
    <property type="entry name" value="Tet_reg_excision_RteC"/>
</dbReference>
<name>A0A512RJE9_9BACT</name>
<organism evidence="1 2">
    <name type="scientific">Chitinophaga cymbidii</name>
    <dbReference type="NCBI Taxonomy" id="1096750"/>
    <lineage>
        <taxon>Bacteria</taxon>
        <taxon>Pseudomonadati</taxon>
        <taxon>Bacteroidota</taxon>
        <taxon>Chitinophagia</taxon>
        <taxon>Chitinophagales</taxon>
        <taxon>Chitinophagaceae</taxon>
        <taxon>Chitinophaga</taxon>
    </lineage>
</organism>
<evidence type="ECO:0008006" key="3">
    <source>
        <dbReference type="Google" id="ProtNLM"/>
    </source>
</evidence>
<dbReference type="OrthoDB" id="790983at2"/>